<dbReference type="InParanoid" id="A0A2J7RFV6"/>
<evidence type="ECO:0000313" key="15">
    <source>
        <dbReference type="EMBL" id="PNF39711.1"/>
    </source>
</evidence>
<dbReference type="OrthoDB" id="8188965at2759"/>
<dbReference type="Gene3D" id="4.10.410.10">
    <property type="entry name" value="Pancreatic trypsin inhibitor Kunitz domain"/>
    <property type="match status" value="1"/>
</dbReference>
<accession>A0A2J7RFV6</accession>
<dbReference type="Pfam" id="PF19028">
    <property type="entry name" value="TSP1_spondin"/>
    <property type="match status" value="1"/>
</dbReference>
<dbReference type="InterPro" id="IPR002861">
    <property type="entry name" value="Reeler_dom"/>
</dbReference>
<evidence type="ECO:0000256" key="8">
    <source>
        <dbReference type="ARBA" id="ARBA00022889"/>
    </source>
</evidence>
<dbReference type="InterPro" id="IPR038678">
    <property type="entry name" value="Spondin_N_sf"/>
</dbReference>
<dbReference type="InterPro" id="IPR009465">
    <property type="entry name" value="Spondin_N"/>
</dbReference>
<dbReference type="PROSITE" id="PS51020">
    <property type="entry name" value="SPONDIN"/>
    <property type="match status" value="1"/>
</dbReference>
<dbReference type="PROSITE" id="PS50279">
    <property type="entry name" value="BPTI_KUNITZ_2"/>
    <property type="match status" value="1"/>
</dbReference>
<dbReference type="InterPro" id="IPR036880">
    <property type="entry name" value="Kunitz_BPTI_sf"/>
</dbReference>
<dbReference type="InterPro" id="IPR002223">
    <property type="entry name" value="Kunitz_BPTI"/>
</dbReference>
<dbReference type="SMART" id="SM00209">
    <property type="entry name" value="TSP1"/>
    <property type="match status" value="4"/>
</dbReference>
<gene>
    <name evidence="15" type="ORF">B7P43_G05646</name>
</gene>
<evidence type="ECO:0000313" key="16">
    <source>
        <dbReference type="Proteomes" id="UP000235965"/>
    </source>
</evidence>
<keyword evidence="6" id="KW-0732">Signal</keyword>
<dbReference type="PANTHER" id="PTHR11311">
    <property type="entry name" value="SPONDIN"/>
    <property type="match status" value="1"/>
</dbReference>
<dbReference type="NCBIfam" id="NF038123">
    <property type="entry name" value="NF038123_dom"/>
    <property type="match status" value="1"/>
</dbReference>
<dbReference type="Gene3D" id="2.20.100.10">
    <property type="entry name" value="Thrombospondin type-1 (TSP1) repeat"/>
    <property type="match status" value="4"/>
</dbReference>
<feature type="domain" description="Reelin" evidence="13">
    <location>
        <begin position="75"/>
        <end position="250"/>
    </location>
</feature>
<protein>
    <recommendedName>
        <fullName evidence="2">Spondin-1</fullName>
    </recommendedName>
    <alternativeName>
        <fullName evidence="11">F-spondin</fullName>
    </alternativeName>
</protein>
<dbReference type="Pfam" id="PF00014">
    <property type="entry name" value="Kunitz_BPTI"/>
    <property type="match status" value="1"/>
</dbReference>
<evidence type="ECO:0000259" key="12">
    <source>
        <dbReference type="PROSITE" id="PS50279"/>
    </source>
</evidence>
<reference evidence="15 16" key="1">
    <citation type="submission" date="2017-12" db="EMBL/GenBank/DDBJ databases">
        <title>Hemimetabolous genomes reveal molecular basis of termite eusociality.</title>
        <authorList>
            <person name="Harrison M.C."/>
            <person name="Jongepier E."/>
            <person name="Robertson H.M."/>
            <person name="Arning N."/>
            <person name="Bitard-Feildel T."/>
            <person name="Chao H."/>
            <person name="Childers C.P."/>
            <person name="Dinh H."/>
            <person name="Doddapaneni H."/>
            <person name="Dugan S."/>
            <person name="Gowin J."/>
            <person name="Greiner C."/>
            <person name="Han Y."/>
            <person name="Hu H."/>
            <person name="Hughes D.S.T."/>
            <person name="Huylmans A.-K."/>
            <person name="Kemena C."/>
            <person name="Kremer L.P.M."/>
            <person name="Lee S.L."/>
            <person name="Lopez-Ezquerra A."/>
            <person name="Mallet L."/>
            <person name="Monroy-Kuhn J.M."/>
            <person name="Moser A."/>
            <person name="Murali S.C."/>
            <person name="Muzny D.M."/>
            <person name="Otani S."/>
            <person name="Piulachs M.-D."/>
            <person name="Poelchau M."/>
            <person name="Qu J."/>
            <person name="Schaub F."/>
            <person name="Wada-Katsumata A."/>
            <person name="Worley K.C."/>
            <person name="Xie Q."/>
            <person name="Ylla G."/>
            <person name="Poulsen M."/>
            <person name="Gibbs R.A."/>
            <person name="Schal C."/>
            <person name="Richards S."/>
            <person name="Belles X."/>
            <person name="Korb J."/>
            <person name="Bornberg-Bauer E."/>
        </authorList>
    </citation>
    <scope>NUCLEOTIDE SEQUENCE [LARGE SCALE GENOMIC DNA]</scope>
    <source>
        <tissue evidence="15">Whole body</tissue>
    </source>
</reference>
<dbReference type="CDD" id="cd00109">
    <property type="entry name" value="Kunitz-type"/>
    <property type="match status" value="1"/>
</dbReference>
<feature type="domain" description="Spondin" evidence="14">
    <location>
        <begin position="251"/>
        <end position="441"/>
    </location>
</feature>
<dbReference type="EMBL" id="NEVH01004410">
    <property type="protein sequence ID" value="PNF39711.1"/>
    <property type="molecule type" value="Genomic_DNA"/>
</dbReference>
<proteinExistence type="predicted"/>
<dbReference type="PROSITE" id="PS50092">
    <property type="entry name" value="TSP1"/>
    <property type="match status" value="4"/>
</dbReference>
<evidence type="ECO:0000256" key="9">
    <source>
        <dbReference type="ARBA" id="ARBA00023157"/>
    </source>
</evidence>
<keyword evidence="4" id="KW-0272">Extracellular matrix</keyword>
<evidence type="ECO:0000256" key="2">
    <source>
        <dbReference type="ARBA" id="ARBA00019594"/>
    </source>
</evidence>
<keyword evidence="9" id="KW-1015">Disulfide bond</keyword>
<dbReference type="CDD" id="cd08544">
    <property type="entry name" value="Reeler"/>
    <property type="match status" value="1"/>
</dbReference>
<dbReference type="PROSITE" id="PS51019">
    <property type="entry name" value="REELIN"/>
    <property type="match status" value="1"/>
</dbReference>
<evidence type="ECO:0000256" key="4">
    <source>
        <dbReference type="ARBA" id="ARBA00022530"/>
    </source>
</evidence>
<dbReference type="Pfam" id="PF00090">
    <property type="entry name" value="TSP_1"/>
    <property type="match status" value="3"/>
</dbReference>
<dbReference type="SUPFAM" id="SSF82895">
    <property type="entry name" value="TSP-1 type 1 repeat"/>
    <property type="match status" value="4"/>
</dbReference>
<dbReference type="Pfam" id="PF06468">
    <property type="entry name" value="Spond_N"/>
    <property type="match status" value="1"/>
</dbReference>
<comment type="subcellular location">
    <subcellularLocation>
        <location evidence="1">Secreted</location>
        <location evidence="1">Extracellular space</location>
        <location evidence="1">Extracellular matrix</location>
    </subcellularLocation>
</comment>
<dbReference type="AlphaFoldDB" id="A0A2J7RFV6"/>
<dbReference type="Gene3D" id="2.60.40.4060">
    <property type="entry name" value="Reeler domain"/>
    <property type="match status" value="1"/>
</dbReference>
<dbReference type="Gene3D" id="2.60.40.2130">
    <property type="entry name" value="F-spondin domain"/>
    <property type="match status" value="1"/>
</dbReference>
<dbReference type="InterPro" id="IPR051418">
    <property type="entry name" value="Spondin/Thrombospondin_T1"/>
</dbReference>
<comment type="caution">
    <text evidence="15">The sequence shown here is derived from an EMBL/GenBank/DDBJ whole genome shotgun (WGS) entry which is preliminary data.</text>
</comment>
<dbReference type="FunFam" id="2.60.40.2130:FF:000002">
    <property type="entry name" value="Putative Spondin-1"/>
    <property type="match status" value="1"/>
</dbReference>
<dbReference type="GO" id="GO:0004867">
    <property type="term" value="F:serine-type endopeptidase inhibitor activity"/>
    <property type="evidence" value="ECO:0007669"/>
    <property type="project" value="InterPro"/>
</dbReference>
<dbReference type="InterPro" id="IPR020901">
    <property type="entry name" value="Prtase_inh_Kunz-CS"/>
</dbReference>
<dbReference type="GO" id="GO:0046872">
    <property type="term" value="F:metal ion binding"/>
    <property type="evidence" value="ECO:0007669"/>
    <property type="project" value="UniProtKB-KW"/>
</dbReference>
<name>A0A2J7RFV6_9NEOP</name>
<evidence type="ECO:0000256" key="5">
    <source>
        <dbReference type="ARBA" id="ARBA00022723"/>
    </source>
</evidence>
<dbReference type="PANTHER" id="PTHR11311:SF16">
    <property type="entry name" value="SPONDIN-1"/>
    <property type="match status" value="1"/>
</dbReference>
<dbReference type="PROSITE" id="PS00280">
    <property type="entry name" value="BPTI_KUNITZ_1"/>
    <property type="match status" value="1"/>
</dbReference>
<evidence type="ECO:0000256" key="1">
    <source>
        <dbReference type="ARBA" id="ARBA00004498"/>
    </source>
</evidence>
<evidence type="ECO:0000259" key="14">
    <source>
        <dbReference type="PROSITE" id="PS51020"/>
    </source>
</evidence>
<dbReference type="PRINTS" id="PR00759">
    <property type="entry name" value="BASICPTASE"/>
</dbReference>
<evidence type="ECO:0000256" key="10">
    <source>
        <dbReference type="ARBA" id="ARBA00023180"/>
    </source>
</evidence>
<keyword evidence="8" id="KW-0130">Cell adhesion</keyword>
<dbReference type="Pfam" id="PF02014">
    <property type="entry name" value="Reeler"/>
    <property type="match status" value="1"/>
</dbReference>
<evidence type="ECO:0000256" key="11">
    <source>
        <dbReference type="ARBA" id="ARBA00030964"/>
    </source>
</evidence>
<organism evidence="15 16">
    <name type="scientific">Cryptotermes secundus</name>
    <dbReference type="NCBI Taxonomy" id="105785"/>
    <lineage>
        <taxon>Eukaryota</taxon>
        <taxon>Metazoa</taxon>
        <taxon>Ecdysozoa</taxon>
        <taxon>Arthropoda</taxon>
        <taxon>Hexapoda</taxon>
        <taxon>Insecta</taxon>
        <taxon>Pterygota</taxon>
        <taxon>Neoptera</taxon>
        <taxon>Polyneoptera</taxon>
        <taxon>Dictyoptera</taxon>
        <taxon>Blattodea</taxon>
        <taxon>Blattoidea</taxon>
        <taxon>Termitoidae</taxon>
        <taxon>Kalotermitidae</taxon>
        <taxon>Cryptotermitinae</taxon>
        <taxon>Cryptotermes</taxon>
    </lineage>
</organism>
<dbReference type="GO" id="GO:0031012">
    <property type="term" value="C:extracellular matrix"/>
    <property type="evidence" value="ECO:0007669"/>
    <property type="project" value="TreeGrafter"/>
</dbReference>
<dbReference type="InterPro" id="IPR044004">
    <property type="entry name" value="TSP1_spondin_dom"/>
</dbReference>
<dbReference type="SMART" id="SM00131">
    <property type="entry name" value="KU"/>
    <property type="match status" value="1"/>
</dbReference>
<dbReference type="GO" id="GO:0007155">
    <property type="term" value="P:cell adhesion"/>
    <property type="evidence" value="ECO:0007669"/>
    <property type="project" value="UniProtKB-KW"/>
</dbReference>
<keyword evidence="16" id="KW-1185">Reference proteome</keyword>
<dbReference type="FunFam" id="2.20.100.10:FF:000134">
    <property type="entry name" value="Uncharacterized protein"/>
    <property type="match status" value="1"/>
</dbReference>
<dbReference type="SUPFAM" id="SSF57362">
    <property type="entry name" value="BPTI-like"/>
    <property type="match status" value="1"/>
</dbReference>
<sequence length="877" mass="99134">MVTQMICCTRVNIALADRLYFVFTSTICQQFATSRSWCLTTVVDVVVCVQLSASDVYSFQDTITNMWPHVHLIVWVLVAAELNIAGAFHCNRNPEAVQSPKSVNTNFRLRITGNHNKYLPGGVYTVSLYGQRSGWYQPTFKRFMLVVEPSSNSLSSGEDSAFGDQKVGSFTLMGTNVAQFSSHCPNAIVQMSTSKRTEVSVIWTAPPPGSGCVVFRATVVEDHELWYKDDEHLNLELCEDDQRSESDQPDLDFPCCACDDALYEMTFERLWSKAIHPKDFPPNNWLTGFTDLIGASHSSDYRLWDYGNLASEGLKLVAESGVTHLMESEIMDKSEHIRTVIKARGLIYPSVTGKTYSVFRVDAEDHLVSVISRIEPSPDWIVGVSGLNLCLENCSWVDYREVNLYPLDAGTDNGITYLSPDEPTVPRQMIRHITSNHPSDPRSPFYDPSGTKMQPLARLYLRRQQLFEKQCDNKDVKPNSRNGFGADLPSVDCTVSEWSEWSYCSVTCGMGRRERHRYYLDKKAHLRACNEVLKEQDLCYAAQKICGPPPKPRLQDPVCAVTEWSSWSTCSVSCGLGQKIRTRQYKSLRDYKRCSRCPNQPELEQTIECRAPENAICDKDPEIEETDACPDTEWSVWSPCSASCGKGKSIRKRIPVLKAELDYDAVVECPEVHVTEEKDCNGDFASCEITPKLYKEFCKAPMDEGTCDGQNFRWFFNTDTDACQEFMYKGCNGNRNNYLTQEECENTCKGYEGPDDEEITEEDATMASPYNGLLPSSHILALNTTTYGLVVSPIPNYNFESETEPITMVEGEIVDCRVSRWSRWSKCSVSCGQGYKTRSRSIEIHPRNGGKACPKKLFKNKKCRKKCDKWTQPTETN</sequence>
<keyword evidence="3" id="KW-0964">Secreted</keyword>
<dbReference type="STRING" id="105785.A0A2J7RFV6"/>
<evidence type="ECO:0000259" key="13">
    <source>
        <dbReference type="PROSITE" id="PS51019"/>
    </source>
</evidence>
<dbReference type="InterPro" id="IPR036383">
    <property type="entry name" value="TSP1_rpt_sf"/>
</dbReference>
<evidence type="ECO:0000256" key="3">
    <source>
        <dbReference type="ARBA" id="ARBA00022525"/>
    </source>
</evidence>
<dbReference type="InterPro" id="IPR000884">
    <property type="entry name" value="TSP1_rpt"/>
</dbReference>
<dbReference type="Proteomes" id="UP000235965">
    <property type="component" value="Unassembled WGS sequence"/>
</dbReference>
<keyword evidence="5" id="KW-0479">Metal-binding</keyword>
<dbReference type="InterPro" id="IPR042307">
    <property type="entry name" value="Reeler_sf"/>
</dbReference>
<evidence type="ECO:0000256" key="6">
    <source>
        <dbReference type="ARBA" id="ARBA00022729"/>
    </source>
</evidence>
<keyword evidence="10" id="KW-0325">Glycoprotein</keyword>
<evidence type="ECO:0000256" key="7">
    <source>
        <dbReference type="ARBA" id="ARBA00022737"/>
    </source>
</evidence>
<feature type="domain" description="BPTI/Kunitz inhibitor" evidence="12">
    <location>
        <begin position="698"/>
        <end position="748"/>
    </location>
</feature>
<keyword evidence="7" id="KW-0677">Repeat</keyword>
<dbReference type="FunCoup" id="A0A2J7RFV6">
    <property type="interactions" value="18"/>
</dbReference>